<name>A0AA39T897_ACESA</name>
<dbReference type="AlphaFoldDB" id="A0AA39T897"/>
<dbReference type="EMBL" id="JAUESC010000003">
    <property type="protein sequence ID" value="KAK0602279.1"/>
    <property type="molecule type" value="Genomic_DNA"/>
</dbReference>
<organism evidence="3 4">
    <name type="scientific">Acer saccharum</name>
    <name type="common">Sugar maple</name>
    <dbReference type="NCBI Taxonomy" id="4024"/>
    <lineage>
        <taxon>Eukaryota</taxon>
        <taxon>Viridiplantae</taxon>
        <taxon>Streptophyta</taxon>
        <taxon>Embryophyta</taxon>
        <taxon>Tracheophyta</taxon>
        <taxon>Spermatophyta</taxon>
        <taxon>Magnoliopsida</taxon>
        <taxon>eudicotyledons</taxon>
        <taxon>Gunneridae</taxon>
        <taxon>Pentapetalae</taxon>
        <taxon>rosids</taxon>
        <taxon>malvids</taxon>
        <taxon>Sapindales</taxon>
        <taxon>Sapindaceae</taxon>
        <taxon>Hippocastanoideae</taxon>
        <taxon>Acereae</taxon>
        <taxon>Acer</taxon>
    </lineage>
</organism>
<dbReference type="InterPro" id="IPR002182">
    <property type="entry name" value="NB-ARC"/>
</dbReference>
<feature type="compositionally biased region" description="Basic and acidic residues" evidence="1">
    <location>
        <begin position="100"/>
        <end position="138"/>
    </location>
</feature>
<evidence type="ECO:0000256" key="1">
    <source>
        <dbReference type="SAM" id="MobiDB-lite"/>
    </source>
</evidence>
<feature type="compositionally biased region" description="Basic and acidic residues" evidence="1">
    <location>
        <begin position="17"/>
        <end position="30"/>
    </location>
</feature>
<dbReference type="GO" id="GO:0043531">
    <property type="term" value="F:ADP binding"/>
    <property type="evidence" value="ECO:0007669"/>
    <property type="project" value="InterPro"/>
</dbReference>
<gene>
    <name evidence="3" type="ORF">LWI29_031956</name>
</gene>
<feature type="region of interest" description="Disordered" evidence="1">
    <location>
        <begin position="1"/>
        <end position="138"/>
    </location>
</feature>
<evidence type="ECO:0000313" key="3">
    <source>
        <dbReference type="EMBL" id="KAK0602279.1"/>
    </source>
</evidence>
<feature type="domain" description="NB-ARC" evidence="2">
    <location>
        <begin position="143"/>
        <end position="242"/>
    </location>
</feature>
<reference evidence="3" key="1">
    <citation type="journal article" date="2022" name="Plant J.">
        <title>Strategies of tolerance reflected in two North American maple genomes.</title>
        <authorList>
            <person name="McEvoy S.L."/>
            <person name="Sezen U.U."/>
            <person name="Trouern-Trend A."/>
            <person name="McMahon S.M."/>
            <person name="Schaberg P.G."/>
            <person name="Yang J."/>
            <person name="Wegrzyn J.L."/>
            <person name="Swenson N.G."/>
        </authorList>
    </citation>
    <scope>NUCLEOTIDE SEQUENCE</scope>
    <source>
        <strain evidence="3">NS2018</strain>
    </source>
</reference>
<protein>
    <recommendedName>
        <fullName evidence="2">NB-ARC domain-containing protein</fullName>
    </recommendedName>
</protein>
<dbReference type="Pfam" id="PF00931">
    <property type="entry name" value="NB-ARC"/>
    <property type="match status" value="1"/>
</dbReference>
<dbReference type="SUPFAM" id="SSF52540">
    <property type="entry name" value="P-loop containing nucleoside triphosphate hydrolases"/>
    <property type="match status" value="1"/>
</dbReference>
<keyword evidence="4" id="KW-1185">Reference proteome</keyword>
<proteinExistence type="predicted"/>
<evidence type="ECO:0000259" key="2">
    <source>
        <dbReference type="Pfam" id="PF00931"/>
    </source>
</evidence>
<reference evidence="3" key="2">
    <citation type="submission" date="2023-06" db="EMBL/GenBank/DDBJ databases">
        <authorList>
            <person name="Swenson N.G."/>
            <person name="Wegrzyn J.L."/>
            <person name="Mcevoy S.L."/>
        </authorList>
    </citation>
    <scope>NUCLEOTIDE SEQUENCE</scope>
    <source>
        <strain evidence="3">NS2018</strain>
        <tissue evidence="3">Leaf</tissue>
    </source>
</reference>
<comment type="caution">
    <text evidence="3">The sequence shown here is derived from an EMBL/GenBank/DDBJ whole genome shotgun (WGS) entry which is preliminary data.</text>
</comment>
<feature type="compositionally biased region" description="Basic and acidic residues" evidence="1">
    <location>
        <begin position="44"/>
        <end position="86"/>
    </location>
</feature>
<dbReference type="Proteomes" id="UP001168877">
    <property type="component" value="Unassembled WGS sequence"/>
</dbReference>
<dbReference type="InterPro" id="IPR027417">
    <property type="entry name" value="P-loop_NTPase"/>
</dbReference>
<dbReference type="Gene3D" id="3.40.50.300">
    <property type="entry name" value="P-loop containing nucleotide triphosphate hydrolases"/>
    <property type="match status" value="1"/>
</dbReference>
<evidence type="ECO:0000313" key="4">
    <source>
        <dbReference type="Proteomes" id="UP001168877"/>
    </source>
</evidence>
<sequence length="316" mass="35819">MDSGTTEQLREGSGITEQHREDSGTMEKQKSLLFASAMDSGTTEQHREDLGITEQRREDSGTMEKREDSGTTEQRREDSGTMEKQKSLLFASAVDSGTTEQRREDSEITEQRREDSEITEQRREDSGTTEQRMEDLGTMEKRKNHIFKLLEDDGVSTVVLVGDTGMGKTWMAREISECAVREGLCYASLWLSVTEKYDINLLYESIAHQLSLSFITEEWGDEEEDIDSSRDAKILPRHRSFLVATSSPPLLLPLLPLLPRHRSYLIAASSPPPLLALHRLFLAAASSFFLHLRLPTSLPKSIRVPLIFKLKLELIF</sequence>
<accession>A0AA39T897</accession>